<evidence type="ECO:0000313" key="2">
    <source>
        <dbReference type="Proteomes" id="UP000321886"/>
    </source>
</evidence>
<evidence type="ECO:0000313" key="1">
    <source>
        <dbReference type="EMBL" id="GEN52316.1"/>
    </source>
</evidence>
<name>A0A511WMF3_9BACI</name>
<keyword evidence="2" id="KW-1185">Reference proteome</keyword>
<reference evidence="1 2" key="1">
    <citation type="submission" date="2019-07" db="EMBL/GenBank/DDBJ databases">
        <title>Whole genome shotgun sequence of Halobacillus faecis NBRC 103569.</title>
        <authorList>
            <person name="Hosoyama A."/>
            <person name="Uohara A."/>
            <person name="Ohji S."/>
            <person name="Ichikawa N."/>
        </authorList>
    </citation>
    <scope>NUCLEOTIDE SEQUENCE [LARGE SCALE GENOMIC DNA]</scope>
    <source>
        <strain evidence="1 2">NBRC 103569</strain>
    </source>
</reference>
<organism evidence="1 2">
    <name type="scientific">Halobacillus faecis</name>
    <dbReference type="NCBI Taxonomy" id="360184"/>
    <lineage>
        <taxon>Bacteria</taxon>
        <taxon>Bacillati</taxon>
        <taxon>Bacillota</taxon>
        <taxon>Bacilli</taxon>
        <taxon>Bacillales</taxon>
        <taxon>Bacillaceae</taxon>
        <taxon>Halobacillus</taxon>
    </lineage>
</organism>
<protein>
    <submittedName>
        <fullName evidence="1">Uncharacterized protein</fullName>
    </submittedName>
</protein>
<sequence>MSCILIELPASENDVQFNKLKNFCDSNGIHMDVLETPKKIRSVKAYIEGAWCLDKLARGIKGPFSDIDGFRRDIEDYMTLEFKTSPTGCSPYQLNAQIGMVEKTEGSLVSLYGKNCDPKFSFNLTFDDILNRRLPVLKRTNLAEFHSDTYNWEKDNVDRSPDKVRKFFEDLEYSKKVIRSIQEQYSELE</sequence>
<dbReference type="RefSeq" id="WP_146813064.1">
    <property type="nucleotide sequence ID" value="NZ_BJYD01000004.1"/>
</dbReference>
<accession>A0A511WMF3</accession>
<dbReference type="AlphaFoldDB" id="A0A511WMF3"/>
<proteinExistence type="predicted"/>
<dbReference type="Proteomes" id="UP000321886">
    <property type="component" value="Unassembled WGS sequence"/>
</dbReference>
<comment type="caution">
    <text evidence="1">The sequence shown here is derived from an EMBL/GenBank/DDBJ whole genome shotgun (WGS) entry which is preliminary data.</text>
</comment>
<gene>
    <name evidence="1" type="ORF">HFA01_05780</name>
</gene>
<dbReference type="EMBL" id="BJYD01000004">
    <property type="protein sequence ID" value="GEN52316.1"/>
    <property type="molecule type" value="Genomic_DNA"/>
</dbReference>